<reference evidence="4" key="1">
    <citation type="journal article" date="2019" name="Int. J. Syst. Evol. Microbiol.">
        <title>The Global Catalogue of Microorganisms (GCM) 10K type strain sequencing project: providing services to taxonomists for standard genome sequencing and annotation.</title>
        <authorList>
            <consortium name="The Broad Institute Genomics Platform"/>
            <consortium name="The Broad Institute Genome Sequencing Center for Infectious Disease"/>
            <person name="Wu L."/>
            <person name="Ma J."/>
        </authorList>
    </citation>
    <scope>NUCLEOTIDE SEQUENCE [LARGE SCALE GENOMIC DNA]</scope>
    <source>
        <strain evidence="4">JCM 30846</strain>
    </source>
</reference>
<comment type="caution">
    <text evidence="3">The sequence shown here is derived from an EMBL/GenBank/DDBJ whole genome shotgun (WGS) entry which is preliminary data.</text>
</comment>
<proteinExistence type="inferred from homology"/>
<keyword evidence="2" id="KW-0408">Iron</keyword>
<dbReference type="InterPro" id="IPR002397">
    <property type="entry name" value="Cyt_P450_B"/>
</dbReference>
<evidence type="ECO:0000256" key="2">
    <source>
        <dbReference type="RuleBase" id="RU000461"/>
    </source>
</evidence>
<dbReference type="Pfam" id="PF00067">
    <property type="entry name" value="p450"/>
    <property type="match status" value="1"/>
</dbReference>
<dbReference type="InterPro" id="IPR017972">
    <property type="entry name" value="Cyt_P450_CS"/>
</dbReference>
<dbReference type="RefSeq" id="WP_345651561.1">
    <property type="nucleotide sequence ID" value="NZ_BAABEP010000043.1"/>
</dbReference>
<keyword evidence="4" id="KW-1185">Reference proteome</keyword>
<dbReference type="InterPro" id="IPR001128">
    <property type="entry name" value="Cyt_P450"/>
</dbReference>
<dbReference type="Proteomes" id="UP001499884">
    <property type="component" value="Unassembled WGS sequence"/>
</dbReference>
<dbReference type="PANTHER" id="PTHR46696">
    <property type="entry name" value="P450, PUTATIVE (EUROFUNG)-RELATED"/>
    <property type="match status" value="1"/>
</dbReference>
<evidence type="ECO:0000313" key="4">
    <source>
        <dbReference type="Proteomes" id="UP001499884"/>
    </source>
</evidence>
<sequence>MTTPRLERRTVTRIFSRLRTAAGQADPLPLYESLRSGGSAIPAPWGGVLVTSFRLCSQVLADSSWGVPTADWRARQPNPRWRSDSSRDMGHMLPMLDPPRHTAVRRSVAPMFNRSTLQGMTASIEQTATELVDAFLDAAHRGTADYVSMVSDELPIRTIGAWLELDAGDYGRLRELTHIQSSTQELFPSPSRLADADTATRELRDYFWRLVLDRRENPGTDPVSTWLATWDQAAGDQDASNATVHALAFFVLLASMETTTHLLSSTMRLLLEHPEHFELLRAHPDAIPGMVEETLRYDPPIHMISRIAPGDVELGGVPVRRGEMVQLMIGAAHHDETEYPDPGRFDPGRKTNTLSFGRGIHHCLGASLARLEARAVLSALAGRVRATGFQHSAVWAPRVVLRRLASLQVTAAHTS</sequence>
<dbReference type="SUPFAM" id="SSF48264">
    <property type="entry name" value="Cytochrome P450"/>
    <property type="match status" value="1"/>
</dbReference>
<dbReference type="PRINTS" id="PR00359">
    <property type="entry name" value="BP450"/>
</dbReference>
<keyword evidence="2" id="KW-0560">Oxidoreductase</keyword>
<evidence type="ECO:0000256" key="1">
    <source>
        <dbReference type="ARBA" id="ARBA00010617"/>
    </source>
</evidence>
<dbReference type="PRINTS" id="PR00385">
    <property type="entry name" value="P450"/>
</dbReference>
<dbReference type="InterPro" id="IPR036396">
    <property type="entry name" value="Cyt_P450_sf"/>
</dbReference>
<comment type="similarity">
    <text evidence="1 2">Belongs to the cytochrome P450 family.</text>
</comment>
<keyword evidence="2" id="KW-0503">Monooxygenase</keyword>
<dbReference type="PROSITE" id="PS00086">
    <property type="entry name" value="CYTOCHROME_P450"/>
    <property type="match status" value="1"/>
</dbReference>
<keyword evidence="2" id="KW-0479">Metal-binding</keyword>
<accession>A0ABP7FSX1</accession>
<dbReference type="PANTHER" id="PTHR46696:SF3">
    <property type="entry name" value="PULCHERRIMINIC ACID SYNTHASE"/>
    <property type="match status" value="1"/>
</dbReference>
<evidence type="ECO:0000313" key="3">
    <source>
        <dbReference type="EMBL" id="GAA3746832.1"/>
    </source>
</evidence>
<keyword evidence="2" id="KW-0349">Heme</keyword>
<protein>
    <submittedName>
        <fullName evidence="3">Cytochrome P450</fullName>
    </submittedName>
</protein>
<dbReference type="Gene3D" id="1.10.630.10">
    <property type="entry name" value="Cytochrome P450"/>
    <property type="match status" value="1"/>
</dbReference>
<dbReference type="EMBL" id="BAABEP010000043">
    <property type="protein sequence ID" value="GAA3746832.1"/>
    <property type="molecule type" value="Genomic_DNA"/>
</dbReference>
<gene>
    <name evidence="3" type="ORF">GCM10023082_49180</name>
</gene>
<organism evidence="3 4">
    <name type="scientific">Streptomyces tremellae</name>
    <dbReference type="NCBI Taxonomy" id="1124239"/>
    <lineage>
        <taxon>Bacteria</taxon>
        <taxon>Bacillati</taxon>
        <taxon>Actinomycetota</taxon>
        <taxon>Actinomycetes</taxon>
        <taxon>Kitasatosporales</taxon>
        <taxon>Streptomycetaceae</taxon>
        <taxon>Streptomyces</taxon>
    </lineage>
</organism>
<name>A0ABP7FSX1_9ACTN</name>